<dbReference type="InterPro" id="IPR006626">
    <property type="entry name" value="PbH1"/>
</dbReference>
<evidence type="ECO:0000313" key="12">
    <source>
        <dbReference type="Proteomes" id="UP000612893"/>
    </source>
</evidence>
<proteinExistence type="inferred from homology"/>
<dbReference type="PANTHER" id="PTHR40088">
    <property type="entry name" value="PECTATE LYASE (EUROFUNG)"/>
    <property type="match status" value="1"/>
</dbReference>
<dbReference type="AlphaFoldDB" id="A0A934KF17"/>
<keyword evidence="5" id="KW-0732">Signal</keyword>
<gene>
    <name evidence="11" type="ORF">JF922_23185</name>
</gene>
<feature type="domain" description="Pel9A-like right handed beta-helix region" evidence="10">
    <location>
        <begin position="46"/>
        <end position="98"/>
    </location>
</feature>
<dbReference type="Pfam" id="PF22842">
    <property type="entry name" value="Pel9A-like_beta_helix"/>
    <property type="match status" value="1"/>
</dbReference>
<dbReference type="Proteomes" id="UP000612893">
    <property type="component" value="Unassembled WGS sequence"/>
</dbReference>
<sequence>MLGWAAVVGVLIGVVGLGELAAGGGTPVTSRSASSSAPASPVQITPPATQARFYVAPNGSDSNRGTAKAPWQTIAHAASVVGGGTTVHVATGTYTQPVWVRASGSPQARIVFVSDTQWGAHVSVSGSAAGWRNSGNYIDVEGFDITAPQSVLGISNEGSYNQLIGNRVHDVGTAAGCQPGGAAIDSWNGTYSNHDADIMGNVILRTGVGPSCGSYMHGIYVAHPNANVTKNVVSNASGYGIHCWHACTSIDVSNNTVFSNRQGGIVIGAGDSPGGIVCDHSIVANNITIDNNGFGIREYEYPGSHTVGLDNQFLNNNVYGNSKGGFSLLAEHVAVATVTSTAQFVNYEADGSGDYHLRLTNADVIQGMANGPSLGMAAGAYS</sequence>
<dbReference type="GO" id="GO:0005576">
    <property type="term" value="C:extracellular region"/>
    <property type="evidence" value="ECO:0007669"/>
    <property type="project" value="UniProtKB-SubCell"/>
</dbReference>
<protein>
    <submittedName>
        <fullName evidence="11">Right-handed parallel beta-helix repeat-containing protein</fullName>
    </submittedName>
</protein>
<feature type="region of interest" description="Disordered" evidence="9">
    <location>
        <begin position="25"/>
        <end position="44"/>
    </location>
</feature>
<evidence type="ECO:0000256" key="7">
    <source>
        <dbReference type="ARBA" id="ARBA00023239"/>
    </source>
</evidence>
<evidence type="ECO:0000256" key="8">
    <source>
        <dbReference type="ARBA" id="ARBA00038263"/>
    </source>
</evidence>
<comment type="cofactor">
    <cofactor evidence="1">
        <name>Ca(2+)</name>
        <dbReference type="ChEBI" id="CHEBI:29108"/>
    </cofactor>
</comment>
<dbReference type="InterPro" id="IPR011050">
    <property type="entry name" value="Pectin_lyase_fold/virulence"/>
</dbReference>
<evidence type="ECO:0000256" key="1">
    <source>
        <dbReference type="ARBA" id="ARBA00001913"/>
    </source>
</evidence>
<keyword evidence="7" id="KW-0456">Lyase</keyword>
<keyword evidence="6" id="KW-0106">Calcium</keyword>
<dbReference type="GO" id="GO:0016837">
    <property type="term" value="F:carbon-oxygen lyase activity, acting on polysaccharides"/>
    <property type="evidence" value="ECO:0007669"/>
    <property type="project" value="TreeGrafter"/>
</dbReference>
<dbReference type="InterPro" id="IPR012334">
    <property type="entry name" value="Pectin_lyas_fold"/>
</dbReference>
<dbReference type="EMBL" id="JAEKNR010000231">
    <property type="protein sequence ID" value="MBJ7600960.1"/>
    <property type="molecule type" value="Genomic_DNA"/>
</dbReference>
<keyword evidence="12" id="KW-1185">Reference proteome</keyword>
<evidence type="ECO:0000256" key="4">
    <source>
        <dbReference type="ARBA" id="ARBA00022723"/>
    </source>
</evidence>
<evidence type="ECO:0000256" key="5">
    <source>
        <dbReference type="ARBA" id="ARBA00022729"/>
    </source>
</evidence>
<dbReference type="SUPFAM" id="SSF51126">
    <property type="entry name" value="Pectin lyase-like"/>
    <property type="match status" value="1"/>
</dbReference>
<comment type="similarity">
    <text evidence="8">Belongs to the polysaccharide lyase 9 family.</text>
</comment>
<dbReference type="Gene3D" id="2.160.20.10">
    <property type="entry name" value="Single-stranded right-handed beta-helix, Pectin lyase-like"/>
    <property type="match status" value="1"/>
</dbReference>
<dbReference type="InterPro" id="IPR053868">
    <property type="entry name" value="Pel9A-like_beta_helix"/>
</dbReference>
<dbReference type="GO" id="GO:0046872">
    <property type="term" value="F:metal ion binding"/>
    <property type="evidence" value="ECO:0007669"/>
    <property type="project" value="UniProtKB-KW"/>
</dbReference>
<comment type="subcellular location">
    <subcellularLocation>
        <location evidence="2">Secreted</location>
    </subcellularLocation>
</comment>
<reference evidence="11" key="1">
    <citation type="submission" date="2020-10" db="EMBL/GenBank/DDBJ databases">
        <title>Ca. Dormibacterota MAGs.</title>
        <authorList>
            <person name="Montgomery K."/>
        </authorList>
    </citation>
    <scope>NUCLEOTIDE SEQUENCE [LARGE SCALE GENOMIC DNA]</scope>
    <source>
        <strain evidence="11">SC8812_S17_10</strain>
    </source>
</reference>
<evidence type="ECO:0000259" key="10">
    <source>
        <dbReference type="Pfam" id="PF22842"/>
    </source>
</evidence>
<evidence type="ECO:0000256" key="9">
    <source>
        <dbReference type="SAM" id="MobiDB-lite"/>
    </source>
</evidence>
<comment type="caution">
    <text evidence="11">The sequence shown here is derived from an EMBL/GenBank/DDBJ whole genome shotgun (WGS) entry which is preliminary data.</text>
</comment>
<evidence type="ECO:0000256" key="6">
    <source>
        <dbReference type="ARBA" id="ARBA00022837"/>
    </source>
</evidence>
<keyword evidence="3" id="KW-0964">Secreted</keyword>
<accession>A0A934KF17</accession>
<evidence type="ECO:0000313" key="11">
    <source>
        <dbReference type="EMBL" id="MBJ7600960.1"/>
    </source>
</evidence>
<organism evidence="11 12">
    <name type="scientific">Candidatus Nephthysia bennettiae</name>
    <dbReference type="NCBI Taxonomy" id="3127016"/>
    <lineage>
        <taxon>Bacteria</taxon>
        <taxon>Bacillati</taxon>
        <taxon>Candidatus Dormiibacterota</taxon>
        <taxon>Candidatus Dormibacteria</taxon>
        <taxon>Candidatus Dormibacterales</taxon>
        <taxon>Candidatus Dormibacteraceae</taxon>
        <taxon>Candidatus Nephthysia</taxon>
    </lineage>
</organism>
<name>A0A934KF17_9BACT</name>
<feature type="compositionally biased region" description="Low complexity" evidence="9">
    <location>
        <begin position="30"/>
        <end position="41"/>
    </location>
</feature>
<dbReference type="InterPro" id="IPR052052">
    <property type="entry name" value="Polysaccharide_Lyase_9"/>
</dbReference>
<evidence type="ECO:0000256" key="3">
    <source>
        <dbReference type="ARBA" id="ARBA00022525"/>
    </source>
</evidence>
<keyword evidence="4" id="KW-0479">Metal-binding</keyword>
<dbReference type="PANTHER" id="PTHR40088:SF1">
    <property type="entry name" value="PECTATE LYASE PEL9"/>
    <property type="match status" value="1"/>
</dbReference>
<dbReference type="SMART" id="SM00710">
    <property type="entry name" value="PbH1"/>
    <property type="match status" value="5"/>
</dbReference>
<evidence type="ECO:0000256" key="2">
    <source>
        <dbReference type="ARBA" id="ARBA00004613"/>
    </source>
</evidence>